<feature type="domain" description="CRAL-TRIO" evidence="2">
    <location>
        <begin position="188"/>
        <end position="343"/>
    </location>
</feature>
<dbReference type="CDD" id="cd00170">
    <property type="entry name" value="SEC14"/>
    <property type="match status" value="1"/>
</dbReference>
<evidence type="ECO:0000313" key="3">
    <source>
        <dbReference type="EMBL" id="CAB9514934.1"/>
    </source>
</evidence>
<feature type="compositionally biased region" description="Basic and acidic residues" evidence="1">
    <location>
        <begin position="14"/>
        <end position="30"/>
    </location>
</feature>
<dbReference type="GO" id="GO:1902936">
    <property type="term" value="F:phosphatidylinositol bisphosphate binding"/>
    <property type="evidence" value="ECO:0007669"/>
    <property type="project" value="TreeGrafter"/>
</dbReference>
<dbReference type="AlphaFoldDB" id="A0A9N8E934"/>
<dbReference type="Gene3D" id="3.40.525.10">
    <property type="entry name" value="CRAL-TRIO lipid binding domain"/>
    <property type="match status" value="1"/>
</dbReference>
<dbReference type="OrthoDB" id="7837562at2759"/>
<organism evidence="3 4">
    <name type="scientific">Seminavis robusta</name>
    <dbReference type="NCBI Taxonomy" id="568900"/>
    <lineage>
        <taxon>Eukaryota</taxon>
        <taxon>Sar</taxon>
        <taxon>Stramenopiles</taxon>
        <taxon>Ochrophyta</taxon>
        <taxon>Bacillariophyta</taxon>
        <taxon>Bacillariophyceae</taxon>
        <taxon>Bacillariophycidae</taxon>
        <taxon>Naviculales</taxon>
        <taxon>Naviculaceae</taxon>
        <taxon>Seminavis</taxon>
    </lineage>
</organism>
<dbReference type="SUPFAM" id="SSF52087">
    <property type="entry name" value="CRAL/TRIO domain"/>
    <property type="match status" value="1"/>
</dbReference>
<evidence type="ECO:0000259" key="2">
    <source>
        <dbReference type="PROSITE" id="PS50191"/>
    </source>
</evidence>
<proteinExistence type="predicted"/>
<dbReference type="PANTHER" id="PTHR10174">
    <property type="entry name" value="ALPHA-TOCOPHEROL TRANSFER PROTEIN-RELATED"/>
    <property type="match status" value="1"/>
</dbReference>
<accession>A0A9N8E934</accession>
<protein>
    <recommendedName>
        <fullName evidence="2">CRAL-TRIO domain-containing protein</fullName>
    </recommendedName>
</protein>
<feature type="region of interest" description="Disordered" evidence="1">
    <location>
        <begin position="1"/>
        <end position="30"/>
    </location>
</feature>
<dbReference type="GO" id="GO:0016020">
    <property type="term" value="C:membrane"/>
    <property type="evidence" value="ECO:0007669"/>
    <property type="project" value="TreeGrafter"/>
</dbReference>
<gene>
    <name evidence="3" type="ORF">SEMRO_684_G186810.1</name>
</gene>
<dbReference type="PANTHER" id="PTHR10174:SF208">
    <property type="entry name" value="CRAL-TRIO DOMAIN-CONTAINING PROTEIN DDB_G0278031"/>
    <property type="match status" value="1"/>
</dbReference>
<keyword evidence="4" id="KW-1185">Reference proteome</keyword>
<dbReference type="InterPro" id="IPR036865">
    <property type="entry name" value="CRAL-TRIO_dom_sf"/>
</dbReference>
<comment type="caution">
    <text evidence="3">The sequence shown here is derived from an EMBL/GenBank/DDBJ whole genome shotgun (WGS) entry which is preliminary data.</text>
</comment>
<dbReference type="EMBL" id="CAICTM010000683">
    <property type="protein sequence ID" value="CAB9514934.1"/>
    <property type="molecule type" value="Genomic_DNA"/>
</dbReference>
<evidence type="ECO:0000256" key="1">
    <source>
        <dbReference type="SAM" id="MobiDB-lite"/>
    </source>
</evidence>
<dbReference type="Proteomes" id="UP001153069">
    <property type="component" value="Unassembled WGS sequence"/>
</dbReference>
<dbReference type="PROSITE" id="PS50191">
    <property type="entry name" value="CRAL_TRIO"/>
    <property type="match status" value="1"/>
</dbReference>
<dbReference type="InterPro" id="IPR001251">
    <property type="entry name" value="CRAL-TRIO_dom"/>
</dbReference>
<dbReference type="Pfam" id="PF00650">
    <property type="entry name" value="CRAL_TRIO"/>
    <property type="match status" value="1"/>
</dbReference>
<sequence>MADKQMESALSKNSEGHHGDHEKSGTSTDIKKIFGSEVTSGNDGKSKSFLSATLETLSMRGGKEKKGDTFCKSLDEAMVELKALVAQTRKHHADSCNNNSKDAWDFELTPLKDFDATEDDLLRAFALWSKKIYEKHDKEKQVFNVSKAFRRLESYIEWMDKNARDLDFQNGVTMKEIAKVWDMKMTHDKEGRLVWFCDLEALDLKYIKHKLPHDDTFRYLVWLAHLIMFDKGMQENGVVLVYSIGSIGLFESLTVVPLEMQSKFDSFTVGRLPIRVESIIFYNNPTWMRLLMTFSKPFLSKKMLSRLTLIKKEDPRKVIEGQLGRDCIPANMAQLGGTLEKDLIQDRFELLSSRSNI</sequence>
<reference evidence="3" key="1">
    <citation type="submission" date="2020-06" db="EMBL/GenBank/DDBJ databases">
        <authorList>
            <consortium name="Plant Systems Biology data submission"/>
        </authorList>
    </citation>
    <scope>NUCLEOTIDE SEQUENCE</scope>
    <source>
        <strain evidence="3">D6</strain>
    </source>
</reference>
<evidence type="ECO:0000313" key="4">
    <source>
        <dbReference type="Proteomes" id="UP001153069"/>
    </source>
</evidence>
<name>A0A9N8E934_9STRA</name>